<feature type="region of interest" description="Disordered" evidence="11">
    <location>
        <begin position="664"/>
        <end position="694"/>
    </location>
</feature>
<dbReference type="InterPro" id="IPR018247">
    <property type="entry name" value="EF_Hand_1_Ca_BS"/>
</dbReference>
<keyword evidence="7 10" id="KW-0106">Calcium</keyword>
<dbReference type="Pfam" id="PF00648">
    <property type="entry name" value="Peptidase_C2"/>
    <property type="match status" value="2"/>
</dbReference>
<dbReference type="Proteomes" id="UP000289886">
    <property type="component" value="Unassembled WGS sequence"/>
</dbReference>
<evidence type="ECO:0000313" key="15">
    <source>
        <dbReference type="Proteomes" id="UP000289886"/>
    </source>
</evidence>
<evidence type="ECO:0000256" key="3">
    <source>
        <dbReference type="ARBA" id="ARBA00022723"/>
    </source>
</evidence>
<dbReference type="PANTHER" id="PTHR10183:SF329">
    <property type="entry name" value="CALPAIN-3"/>
    <property type="match status" value="1"/>
</dbReference>
<dbReference type="Pfam" id="PF16648">
    <property type="entry name" value="Calpain_u2"/>
    <property type="match status" value="1"/>
</dbReference>
<dbReference type="SUPFAM" id="SSF49758">
    <property type="entry name" value="Calpain large subunit, middle domain (domain III)"/>
    <property type="match status" value="1"/>
</dbReference>
<dbReference type="GO" id="GO:0005737">
    <property type="term" value="C:cytoplasm"/>
    <property type="evidence" value="ECO:0007669"/>
    <property type="project" value="UniProtKB-SubCell"/>
</dbReference>
<dbReference type="AlphaFoldDB" id="A0A662YNR6"/>
<dbReference type="Pfam" id="PF21875">
    <property type="entry name" value="CAPN13-like_C_EFh"/>
    <property type="match status" value="1"/>
</dbReference>
<dbReference type="Gene3D" id="2.60.120.380">
    <property type="match status" value="1"/>
</dbReference>
<keyword evidence="4" id="KW-0677">Repeat</keyword>
<dbReference type="GO" id="GO:0004198">
    <property type="term" value="F:calcium-dependent cysteine-type endopeptidase activity"/>
    <property type="evidence" value="ECO:0007669"/>
    <property type="project" value="UniProtKB-UniRule"/>
</dbReference>
<feature type="domain" description="EF-hand" evidence="13">
    <location>
        <begin position="762"/>
        <end position="797"/>
    </location>
</feature>
<keyword evidence="2 10" id="KW-0645">Protease</keyword>
<organism evidence="14 15">
    <name type="scientific">Acipenser ruthenus</name>
    <name type="common">Sterlet sturgeon</name>
    <dbReference type="NCBI Taxonomy" id="7906"/>
    <lineage>
        <taxon>Eukaryota</taxon>
        <taxon>Metazoa</taxon>
        <taxon>Chordata</taxon>
        <taxon>Craniata</taxon>
        <taxon>Vertebrata</taxon>
        <taxon>Euteleostomi</taxon>
        <taxon>Actinopterygii</taxon>
        <taxon>Chondrostei</taxon>
        <taxon>Acipenseriformes</taxon>
        <taxon>Acipenseridae</taxon>
        <taxon>Acipenser</taxon>
    </lineage>
</organism>
<dbReference type="Gene3D" id="1.10.238.10">
    <property type="entry name" value="EF-hand"/>
    <property type="match status" value="1"/>
</dbReference>
<dbReference type="PANTHER" id="PTHR10183">
    <property type="entry name" value="CALPAIN"/>
    <property type="match status" value="1"/>
</dbReference>
<dbReference type="PROSITE" id="PS00018">
    <property type="entry name" value="EF_HAND_1"/>
    <property type="match status" value="1"/>
</dbReference>
<keyword evidence="15" id="KW-1185">Reference proteome</keyword>
<dbReference type="SMART" id="SM00720">
    <property type="entry name" value="calpain_III"/>
    <property type="match status" value="1"/>
</dbReference>
<dbReference type="PROSITE" id="PS50222">
    <property type="entry name" value="EF_HAND_2"/>
    <property type="match status" value="2"/>
</dbReference>
<dbReference type="FunFam" id="2.60.120.380:FF:000002">
    <property type="entry name" value="calpain-3 isoform X1"/>
    <property type="match status" value="1"/>
</dbReference>
<comment type="similarity">
    <text evidence="1 10">Belongs to the peptidase C2 family.</text>
</comment>
<dbReference type="EC" id="3.4.22.54" evidence="10"/>
<evidence type="ECO:0000256" key="9">
    <source>
        <dbReference type="PROSITE-ProRule" id="PRU00239"/>
    </source>
</evidence>
<accession>A0A662YNR6</accession>
<comment type="subcellular location">
    <subcellularLocation>
        <location evidence="10">Cytoplasm</location>
    </subcellularLocation>
</comment>
<evidence type="ECO:0000256" key="5">
    <source>
        <dbReference type="ARBA" id="ARBA00022801"/>
    </source>
</evidence>
<evidence type="ECO:0000259" key="13">
    <source>
        <dbReference type="PROSITE" id="PS50222"/>
    </source>
</evidence>
<name>A0A662YNR6_ACIRT</name>
<keyword evidence="10" id="KW-0963">Cytoplasm</keyword>
<comment type="catalytic activity">
    <reaction evidence="10">
        <text>Broad endopeptidase activity.</text>
        <dbReference type="EC" id="3.4.22.54"/>
    </reaction>
</comment>
<evidence type="ECO:0000256" key="6">
    <source>
        <dbReference type="ARBA" id="ARBA00022807"/>
    </source>
</evidence>
<keyword evidence="3 10" id="KW-0479">Metal-binding</keyword>
<comment type="caution">
    <text evidence="14">The sequence shown here is derived from an EMBL/GenBank/DDBJ whole genome shotgun (WGS) entry which is preliminary data.</text>
</comment>
<dbReference type="GO" id="GO:0043066">
    <property type="term" value="P:negative regulation of apoptotic process"/>
    <property type="evidence" value="ECO:0007669"/>
    <property type="project" value="TreeGrafter"/>
</dbReference>
<feature type="domain" description="Calpain catalytic" evidence="12">
    <location>
        <begin position="50"/>
        <end position="485"/>
    </location>
</feature>
<dbReference type="InterPro" id="IPR022683">
    <property type="entry name" value="Calpain_III"/>
</dbReference>
<evidence type="ECO:0000256" key="4">
    <source>
        <dbReference type="ARBA" id="ARBA00022737"/>
    </source>
</evidence>
<dbReference type="GO" id="GO:0005509">
    <property type="term" value="F:calcium ion binding"/>
    <property type="evidence" value="ECO:0007669"/>
    <property type="project" value="UniProtKB-UniRule"/>
</dbReference>
<dbReference type="InterPro" id="IPR002048">
    <property type="entry name" value="EF_hand_dom"/>
</dbReference>
<evidence type="ECO:0000256" key="2">
    <source>
        <dbReference type="ARBA" id="ARBA00022670"/>
    </source>
</evidence>
<dbReference type="CDD" id="cd00214">
    <property type="entry name" value="Calpain_III"/>
    <property type="match status" value="1"/>
</dbReference>
<dbReference type="CDD" id="cd00044">
    <property type="entry name" value="CysPc"/>
    <property type="match status" value="1"/>
</dbReference>
<dbReference type="PROSITE" id="PS00139">
    <property type="entry name" value="THIOL_PROTEASE_CYS"/>
    <property type="match status" value="1"/>
</dbReference>
<comment type="caution">
    <text evidence="9">Lacks conserved residue(s) required for the propagation of feature annotation.</text>
</comment>
<keyword evidence="5 10" id="KW-0378">Hydrolase</keyword>
<dbReference type="EMBL" id="SCEB01000824">
    <property type="protein sequence ID" value="RXM98092.1"/>
    <property type="molecule type" value="Genomic_DNA"/>
</dbReference>
<dbReference type="InterPro" id="IPR000169">
    <property type="entry name" value="Pept_cys_AS"/>
</dbReference>
<reference evidence="14 15" key="1">
    <citation type="submission" date="2019-01" db="EMBL/GenBank/DDBJ databases">
        <title>Draft Genome and Complete Hox-Cluster Characterization of the Sterlet Sturgeon (Acipenser ruthenus).</title>
        <authorList>
            <person name="Wei Q."/>
        </authorList>
    </citation>
    <scope>NUCLEOTIDE SEQUENCE [LARGE SCALE GENOMIC DNA]</scope>
    <source>
        <strain evidence="14">WHYD16114868_AA</strain>
        <tissue evidence="14">Blood</tissue>
    </source>
</reference>
<feature type="active site" evidence="8">
    <location>
        <position position="131"/>
    </location>
</feature>
<dbReference type="SMART" id="SM00230">
    <property type="entry name" value="CysPc"/>
    <property type="match status" value="2"/>
</dbReference>
<evidence type="ECO:0000256" key="7">
    <source>
        <dbReference type="ARBA" id="ARBA00022837"/>
    </source>
</evidence>
<dbReference type="SUPFAM" id="SSF47473">
    <property type="entry name" value="EF-hand"/>
    <property type="match status" value="1"/>
</dbReference>
<keyword evidence="6 10" id="KW-0788">Thiol protease</keyword>
<evidence type="ECO:0000256" key="1">
    <source>
        <dbReference type="ARBA" id="ARBA00007623"/>
    </source>
</evidence>
<sequence length="861" mass="99738">MPYTPSGFFCDRLIRERERKDGEGSLVKPIRFVGQDFSALKEECLRKKTVFEDDYFQATVESLGYKELGPKSTKVKNILWKRPKVRVVPGRQCEGFLNLLWDTLKEICENPQFIIGGANRTDICQGDLGDCWFLAAIACLTLNEKLLYRVIPPDQSFTENYAGILHFQFWRYGDWVDVVIDDRIPTLNNQLVFTKSAERNEFWSALLEKAYAKLHGSYEALKGGNTTEAMEDFTGGVTEFFEMKEAPKEFFKIMKKALEKGALMGCSIDVRDCWFLAAIACLTLNEKLLYRVIPPDQSFTENYAGIFHFQFWRYGDWVDVVIDDRIPTLNNQLVFTKSAERNEFWSALLEKAYAKLHGSYEALKGGNTTEAMEDFTGGVTEFFEMKEAPKEFFKIMKKALEKGALMGCSIDIQHKETRMRLVRLRNPWGQVEWNGPWSDNSKEWATIEKHEKERLQQQSAEDGEFWMAFEDFKKNFTKIEICNLTPDSLEEDKLHKWTVSVNEGRWVRGCSAGGCRNYPDTFWTNPQYRLRLLEEDDDPDDNEKICTFVVSLMQKNRRKERKMGANLFTIGFAIYEVTVWVRGERARCKSYINLREVTQRFRLCPGEYVIIPSTYEPHQEGEFLLRVFSEKRSTSEEIENKIEADHPVPIVFVSDRAKANKELNTDDYMQEEETKTMGKKKPAPASAGEESEEDKQFRTIFKQIAGDDMQITAHELKNVLNRVVSKHKDLKTDGFRLESCRSMIALMDVSAIEAISIDNNHIEIRKPKGTFKHYDADQSGTISSYEMRNAVNDAGFRLNNQLYDIITMRYADEKMNIDFDSFICCLVRLEGMFRAFQAFDKDGDGMIKLSVLEWLQLTMYA</sequence>
<evidence type="ECO:0000259" key="12">
    <source>
        <dbReference type="PROSITE" id="PS50203"/>
    </source>
</evidence>
<dbReference type="PROSITE" id="PS50203">
    <property type="entry name" value="CALPAIN_CAT"/>
    <property type="match status" value="1"/>
</dbReference>
<protein>
    <recommendedName>
        <fullName evidence="10">Calpain-3</fullName>
        <ecNumber evidence="10">3.4.22.54</ecNumber>
    </recommendedName>
</protein>
<dbReference type="InterPro" id="IPR011992">
    <property type="entry name" value="EF-hand-dom_pair"/>
</dbReference>
<evidence type="ECO:0000256" key="8">
    <source>
        <dbReference type="PIRSR" id="PIRSR622684-1"/>
    </source>
</evidence>
<dbReference type="InterPro" id="IPR033883">
    <property type="entry name" value="C2_III"/>
</dbReference>
<feature type="domain" description="EF-hand" evidence="13">
    <location>
        <begin position="827"/>
        <end position="861"/>
    </location>
</feature>
<gene>
    <name evidence="14" type="ORF">EOD39_13601</name>
</gene>
<comment type="function">
    <text evidence="10">Calcium-regulated non-lysosomal thiol-protease.</text>
</comment>
<dbReference type="InterPro" id="IPR022684">
    <property type="entry name" value="Calpain_cysteine_protease"/>
</dbReference>
<dbReference type="SUPFAM" id="SSF54001">
    <property type="entry name" value="Cysteine proteinases"/>
    <property type="match status" value="2"/>
</dbReference>
<comment type="subunit">
    <text evidence="10">Homodimer.</text>
</comment>
<dbReference type="Pfam" id="PF01067">
    <property type="entry name" value="Calpain_III"/>
    <property type="match status" value="1"/>
</dbReference>
<dbReference type="InterPro" id="IPR022682">
    <property type="entry name" value="Calpain_domain_III"/>
</dbReference>
<dbReference type="InterPro" id="IPR032100">
    <property type="entry name" value="Calpain_u2"/>
</dbReference>
<dbReference type="FunFam" id="3.90.70.10:FF:000114">
    <property type="entry name" value="Calpain a"/>
    <property type="match status" value="1"/>
</dbReference>
<evidence type="ECO:0000313" key="14">
    <source>
        <dbReference type="EMBL" id="RXM98092.1"/>
    </source>
</evidence>
<evidence type="ECO:0000256" key="11">
    <source>
        <dbReference type="SAM" id="MobiDB-lite"/>
    </source>
</evidence>
<evidence type="ECO:0000256" key="10">
    <source>
        <dbReference type="RuleBase" id="RU367132"/>
    </source>
</evidence>
<dbReference type="InterPro" id="IPR036213">
    <property type="entry name" value="Calpain_III_sf"/>
</dbReference>
<dbReference type="InterPro" id="IPR001300">
    <property type="entry name" value="Peptidase_C2_calpain_cat"/>
</dbReference>
<dbReference type="PRINTS" id="PR00704">
    <property type="entry name" value="CALPAIN"/>
</dbReference>
<dbReference type="GO" id="GO:0006508">
    <property type="term" value="P:proteolysis"/>
    <property type="evidence" value="ECO:0007669"/>
    <property type="project" value="UniProtKB-UniRule"/>
</dbReference>
<dbReference type="Gene3D" id="3.90.70.10">
    <property type="entry name" value="Cysteine proteinases"/>
    <property type="match status" value="3"/>
</dbReference>
<dbReference type="FunFam" id="1.10.238.10:FF:000065">
    <property type="entry name" value="calpain-3 isoform X1"/>
    <property type="match status" value="1"/>
</dbReference>
<dbReference type="InterPro" id="IPR054069">
    <property type="entry name" value="CAPN3/13-like_C_EFh"/>
</dbReference>
<dbReference type="InterPro" id="IPR038765">
    <property type="entry name" value="Papain-like_cys_pep_sf"/>
</dbReference>
<feature type="active site" evidence="8">
    <location>
        <position position="426"/>
    </location>
</feature>
<proteinExistence type="inferred from homology"/>